<dbReference type="GO" id="GO:0015562">
    <property type="term" value="F:efflux transmembrane transporter activity"/>
    <property type="evidence" value="ECO:0007669"/>
    <property type="project" value="TreeGrafter"/>
</dbReference>
<dbReference type="Gene3D" id="2.40.30.170">
    <property type="match status" value="1"/>
</dbReference>
<dbReference type="Gene3D" id="2.40.50.100">
    <property type="match status" value="1"/>
</dbReference>
<dbReference type="SUPFAM" id="SSF111369">
    <property type="entry name" value="HlyD-like secretion proteins"/>
    <property type="match status" value="1"/>
</dbReference>
<dbReference type="PANTHER" id="PTHR30469:SF11">
    <property type="entry name" value="BLL4320 PROTEIN"/>
    <property type="match status" value="1"/>
</dbReference>
<feature type="domain" description="Multidrug resistance protein MdtA-like barrel-sandwich hybrid" evidence="2">
    <location>
        <begin position="89"/>
        <end position="206"/>
    </location>
</feature>
<name>A0A1M4V8K2_9HYPH</name>
<dbReference type="InterPro" id="IPR058625">
    <property type="entry name" value="MdtA-like_BSH"/>
</dbReference>
<keyword evidence="5" id="KW-1185">Reference proteome</keyword>
<dbReference type="Proteomes" id="UP000184485">
    <property type="component" value="Unassembled WGS sequence"/>
</dbReference>
<dbReference type="Gene3D" id="1.10.287.470">
    <property type="entry name" value="Helix hairpin bin"/>
    <property type="match status" value="1"/>
</dbReference>
<evidence type="ECO:0000259" key="3">
    <source>
        <dbReference type="Pfam" id="PF25954"/>
    </source>
</evidence>
<proteinExistence type="inferred from homology"/>
<dbReference type="Pfam" id="PF25917">
    <property type="entry name" value="BSH_RND"/>
    <property type="match status" value="1"/>
</dbReference>
<evidence type="ECO:0000313" key="5">
    <source>
        <dbReference type="Proteomes" id="UP000184485"/>
    </source>
</evidence>
<dbReference type="AlphaFoldDB" id="A0A1M4V8K2"/>
<dbReference type="STRING" id="1122133.SAMN02745157_0638"/>
<reference evidence="4 5" key="1">
    <citation type="submission" date="2016-11" db="EMBL/GenBank/DDBJ databases">
        <authorList>
            <person name="Jaros S."/>
            <person name="Januszkiewicz K."/>
            <person name="Wedrychowicz H."/>
        </authorList>
    </citation>
    <scope>NUCLEOTIDE SEQUENCE [LARGE SCALE GENOMIC DNA]</scope>
    <source>
        <strain evidence="4 5">DSM 19436</strain>
    </source>
</reference>
<feature type="domain" description="CusB-like beta-barrel" evidence="3">
    <location>
        <begin position="224"/>
        <end position="295"/>
    </location>
</feature>
<dbReference type="InterPro" id="IPR058792">
    <property type="entry name" value="Beta-barrel_RND_2"/>
</dbReference>
<dbReference type="GO" id="GO:1990281">
    <property type="term" value="C:efflux pump complex"/>
    <property type="evidence" value="ECO:0007669"/>
    <property type="project" value="TreeGrafter"/>
</dbReference>
<gene>
    <name evidence="4" type="ORF">SAMN02745157_0638</name>
</gene>
<protein>
    <submittedName>
        <fullName evidence="4">RND family efflux transporter, MFP subunit</fullName>
    </submittedName>
</protein>
<dbReference type="Pfam" id="PF25954">
    <property type="entry name" value="Beta-barrel_RND_2"/>
    <property type="match status" value="1"/>
</dbReference>
<dbReference type="RefSeq" id="WP_073051325.1">
    <property type="nucleotide sequence ID" value="NZ_FQUP01000001.1"/>
</dbReference>
<sequence length="392" mass="40627">MAVWKQLLLCLVVLVIAGGGWYAYQHRDTLFGGAAQQDAAGTGAPGAGGGRRGGGFAAGPTLVVSAPVGSDIVTDDVRAVGTVLVTQSINVYPQVTAEVTEVLFKAADKVKKGQALVRLDDADQKVALDLAQVALSDAKKTLDRSQRLADTNNLTLSALQDAQSAERKGEIGVLSAQIALDRRTINAPFDGVVGISNLSVGDLVTPTTVITTLDDPSVMKVSFLIPERYAGRVALGQAITASSESKPGTVINGKLTAIDTRVDPTARTLKLEATLDAAAAQAIGVRPGMAIKVELPFPGEKQLAVSALSIQWDRTGSYIWKVAGDGVARVPITILERQSGRVLVASDDLKEGDRVVVEGLQRLRPGVKIAEAGAGKPEAASANGAKPVAQGS</sequence>
<evidence type="ECO:0000256" key="1">
    <source>
        <dbReference type="ARBA" id="ARBA00009477"/>
    </source>
</evidence>
<comment type="similarity">
    <text evidence="1">Belongs to the membrane fusion protein (MFP) (TC 8.A.1) family.</text>
</comment>
<dbReference type="PANTHER" id="PTHR30469">
    <property type="entry name" value="MULTIDRUG RESISTANCE PROTEIN MDTA"/>
    <property type="match status" value="1"/>
</dbReference>
<organism evidence="4 5">
    <name type="scientific">Kaistia soli DSM 19436</name>
    <dbReference type="NCBI Taxonomy" id="1122133"/>
    <lineage>
        <taxon>Bacteria</taxon>
        <taxon>Pseudomonadati</taxon>
        <taxon>Pseudomonadota</taxon>
        <taxon>Alphaproteobacteria</taxon>
        <taxon>Hyphomicrobiales</taxon>
        <taxon>Kaistiaceae</taxon>
        <taxon>Kaistia</taxon>
    </lineage>
</organism>
<evidence type="ECO:0000313" key="4">
    <source>
        <dbReference type="EMBL" id="SHE65210.1"/>
    </source>
</evidence>
<dbReference type="OrthoDB" id="9806939at2"/>
<evidence type="ECO:0000259" key="2">
    <source>
        <dbReference type="Pfam" id="PF25917"/>
    </source>
</evidence>
<dbReference type="InterPro" id="IPR006143">
    <property type="entry name" value="RND_pump_MFP"/>
</dbReference>
<accession>A0A1M4V8K2</accession>
<dbReference type="Gene3D" id="2.40.420.20">
    <property type="match status" value="1"/>
</dbReference>
<dbReference type="NCBIfam" id="TIGR01730">
    <property type="entry name" value="RND_mfp"/>
    <property type="match status" value="1"/>
</dbReference>
<dbReference type="EMBL" id="FQUP01000001">
    <property type="protein sequence ID" value="SHE65210.1"/>
    <property type="molecule type" value="Genomic_DNA"/>
</dbReference>